<dbReference type="Proteomes" id="UP001200145">
    <property type="component" value="Unassembled WGS sequence"/>
</dbReference>
<reference evidence="3 4" key="1">
    <citation type="submission" date="2022-01" db="EMBL/GenBank/DDBJ databases">
        <title>Flavihumibacter sp. nov., isolated from sediment of a river.</title>
        <authorList>
            <person name="Liu H."/>
        </authorList>
    </citation>
    <scope>NUCLEOTIDE SEQUENCE [LARGE SCALE GENOMIC DNA]</scope>
    <source>
        <strain evidence="3 4">RY-1</strain>
    </source>
</reference>
<keyword evidence="4" id="KW-1185">Reference proteome</keyword>
<name>A0ABS9BMB0_9BACT</name>
<dbReference type="PANTHER" id="PTHR43597:SF5">
    <property type="entry name" value="SUFE-LIKE PROTEIN 2, CHLOROPLASTIC"/>
    <property type="match status" value="1"/>
</dbReference>
<dbReference type="EMBL" id="JAKEVY010000004">
    <property type="protein sequence ID" value="MCF1716310.1"/>
    <property type="molecule type" value="Genomic_DNA"/>
</dbReference>
<comment type="similarity">
    <text evidence="1">Belongs to the SufE family.</text>
</comment>
<dbReference type="Gene3D" id="3.90.1010.10">
    <property type="match status" value="1"/>
</dbReference>
<sequence>MTARPRIEELEEEIVENFSLFDSWDEKYEYIIDLGKKLPALEEEHKKDENKVRGCQSTVWLVAAYKDGLVEFKADSDAVIVKGLISMLIQVLSGHTPDEIIQAKLGFIDRIGMTTHLAQTRSNGLAAMVKQMKNFALAFKLQNEAAKH</sequence>
<dbReference type="SUPFAM" id="SSF82649">
    <property type="entry name" value="SufE/NifU"/>
    <property type="match status" value="1"/>
</dbReference>
<protein>
    <submittedName>
        <fullName evidence="3">SufE family protein</fullName>
    </submittedName>
</protein>
<evidence type="ECO:0000313" key="4">
    <source>
        <dbReference type="Proteomes" id="UP001200145"/>
    </source>
</evidence>
<gene>
    <name evidence="3" type="ORF">L0U88_16830</name>
</gene>
<evidence type="ECO:0000313" key="3">
    <source>
        <dbReference type="EMBL" id="MCF1716310.1"/>
    </source>
</evidence>
<organism evidence="3 4">
    <name type="scientific">Flavihumibacter fluminis</name>
    <dbReference type="NCBI Taxonomy" id="2909236"/>
    <lineage>
        <taxon>Bacteria</taxon>
        <taxon>Pseudomonadati</taxon>
        <taxon>Bacteroidota</taxon>
        <taxon>Chitinophagia</taxon>
        <taxon>Chitinophagales</taxon>
        <taxon>Chitinophagaceae</taxon>
        <taxon>Flavihumibacter</taxon>
    </lineage>
</organism>
<evidence type="ECO:0000259" key="2">
    <source>
        <dbReference type="Pfam" id="PF02657"/>
    </source>
</evidence>
<dbReference type="RefSeq" id="WP_234867385.1">
    <property type="nucleotide sequence ID" value="NZ_JAKEVY010000004.1"/>
</dbReference>
<dbReference type="PANTHER" id="PTHR43597">
    <property type="entry name" value="SULFUR ACCEPTOR PROTEIN CSDE"/>
    <property type="match status" value="1"/>
</dbReference>
<dbReference type="InterPro" id="IPR003808">
    <property type="entry name" value="Fe-S_metab-assoc_dom"/>
</dbReference>
<comment type="caution">
    <text evidence="3">The sequence shown here is derived from an EMBL/GenBank/DDBJ whole genome shotgun (WGS) entry which is preliminary data.</text>
</comment>
<accession>A0ABS9BMB0</accession>
<evidence type="ECO:0000256" key="1">
    <source>
        <dbReference type="ARBA" id="ARBA00010282"/>
    </source>
</evidence>
<feature type="domain" description="Fe-S metabolism associated" evidence="2">
    <location>
        <begin position="15"/>
        <end position="134"/>
    </location>
</feature>
<proteinExistence type="inferred from homology"/>
<dbReference type="Pfam" id="PF02657">
    <property type="entry name" value="SufE"/>
    <property type="match status" value="1"/>
</dbReference>